<gene>
    <name evidence="1" type="ORF">JET14_13375</name>
</gene>
<evidence type="ECO:0000313" key="2">
    <source>
        <dbReference type="Proteomes" id="UP000596083"/>
    </source>
</evidence>
<dbReference type="KEGG" id="mlut:JET14_13375"/>
<name>A0A7T7KK37_9HYPH</name>
<accession>A0A7T7KK37</accession>
<organism evidence="1 2">
    <name type="scientific">Martelella lutilitoris</name>
    <dbReference type="NCBI Taxonomy" id="2583532"/>
    <lineage>
        <taxon>Bacteria</taxon>
        <taxon>Pseudomonadati</taxon>
        <taxon>Pseudomonadota</taxon>
        <taxon>Alphaproteobacteria</taxon>
        <taxon>Hyphomicrobiales</taxon>
        <taxon>Aurantimonadaceae</taxon>
        <taxon>Martelella</taxon>
    </lineage>
</organism>
<dbReference type="Proteomes" id="UP000596083">
    <property type="component" value="Chromosome"/>
</dbReference>
<dbReference type="AlphaFoldDB" id="A0A7T7KK37"/>
<sequence length="82" mass="8884">MNEVAIGTRPAVGGFHGLIRKVHKADFETVNRCGEPLVFETREAARAAAGDALCAYINGNLMRRDGAIIGKAKREAERVFAK</sequence>
<dbReference type="EMBL" id="CP066786">
    <property type="protein sequence ID" value="QQM29315.1"/>
    <property type="molecule type" value="Genomic_DNA"/>
</dbReference>
<protein>
    <submittedName>
        <fullName evidence="1">Uncharacterized protein</fullName>
    </submittedName>
</protein>
<evidence type="ECO:0000313" key="1">
    <source>
        <dbReference type="EMBL" id="QQM29315.1"/>
    </source>
</evidence>
<dbReference type="RefSeq" id="WP_200334149.1">
    <property type="nucleotide sequence ID" value="NZ_CP066786.1"/>
</dbReference>
<reference evidence="1 2" key="1">
    <citation type="submission" date="2020-12" db="EMBL/GenBank/DDBJ databases">
        <authorList>
            <person name="Zheng R.K."/>
            <person name="Sun C.M."/>
        </authorList>
    </citation>
    <scope>NUCLEOTIDE SEQUENCE [LARGE SCALE GENOMIC DNA]</scope>
    <source>
        <strain evidence="1 2">ZRK001</strain>
    </source>
</reference>
<proteinExistence type="predicted"/>